<reference evidence="10 11" key="1">
    <citation type="submission" date="2016-10" db="EMBL/GenBank/DDBJ databases">
        <authorList>
            <person name="de Groot N.N."/>
        </authorList>
    </citation>
    <scope>NUCLEOTIDE SEQUENCE [LARGE SCALE GENOMIC DNA]</scope>
    <source>
        <strain evidence="10 11">CGMCC 4.6533</strain>
    </source>
</reference>
<organism evidence="10 11">
    <name type="scientific">Nonomuraea jiangxiensis</name>
    <dbReference type="NCBI Taxonomy" id="633440"/>
    <lineage>
        <taxon>Bacteria</taxon>
        <taxon>Bacillati</taxon>
        <taxon>Actinomycetota</taxon>
        <taxon>Actinomycetes</taxon>
        <taxon>Streptosporangiales</taxon>
        <taxon>Streptosporangiaceae</taxon>
        <taxon>Nonomuraea</taxon>
    </lineage>
</organism>
<dbReference type="InterPro" id="IPR015424">
    <property type="entry name" value="PyrdxlP-dep_Trfase"/>
</dbReference>
<dbReference type="Proteomes" id="UP000199202">
    <property type="component" value="Unassembled WGS sequence"/>
</dbReference>
<dbReference type="PANTHER" id="PTHR11986:SF18">
    <property type="entry name" value="ORNITHINE AMINOTRANSFERASE, MITOCHONDRIAL"/>
    <property type="match status" value="1"/>
</dbReference>
<dbReference type="GO" id="GO:0055129">
    <property type="term" value="P:L-proline biosynthetic process"/>
    <property type="evidence" value="ECO:0007669"/>
    <property type="project" value="UniProtKB-UniPathway"/>
</dbReference>
<dbReference type="Gene3D" id="3.40.640.10">
    <property type="entry name" value="Type I PLP-dependent aspartate aminotransferase-like (Major domain)"/>
    <property type="match status" value="1"/>
</dbReference>
<evidence type="ECO:0000256" key="2">
    <source>
        <dbReference type="ARBA" id="ARBA00004998"/>
    </source>
</evidence>
<dbReference type="CDD" id="cd00610">
    <property type="entry name" value="OAT_like"/>
    <property type="match status" value="1"/>
</dbReference>
<comment type="cofactor">
    <cofactor evidence="1">
        <name>pyridoxal 5'-phosphate</name>
        <dbReference type="ChEBI" id="CHEBI:597326"/>
    </cofactor>
</comment>
<keyword evidence="11" id="KW-1185">Reference proteome</keyword>
<dbReference type="STRING" id="633440.SAMN05421869_101167"/>
<comment type="similarity">
    <text evidence="9">Belongs to the class-III pyridoxal-phosphate-dependent aminotransferase family.</text>
</comment>
<dbReference type="OrthoDB" id="3699548at2"/>
<dbReference type="AlphaFoldDB" id="A0A1G7YNV3"/>
<keyword evidence="4" id="KW-0032">Aminotransferase</keyword>
<dbReference type="RefSeq" id="WP_090928032.1">
    <property type="nucleotide sequence ID" value="NZ_FNDJ01000001.1"/>
</dbReference>
<dbReference type="SUPFAM" id="SSF53383">
    <property type="entry name" value="PLP-dependent transferases"/>
    <property type="match status" value="1"/>
</dbReference>
<evidence type="ECO:0000256" key="6">
    <source>
        <dbReference type="ARBA" id="ARBA00022679"/>
    </source>
</evidence>
<dbReference type="Gene3D" id="3.90.1150.10">
    <property type="entry name" value="Aspartate Aminotransferase, domain 1"/>
    <property type="match status" value="1"/>
</dbReference>
<keyword evidence="5" id="KW-0028">Amino-acid biosynthesis</keyword>
<comment type="pathway">
    <text evidence="2">Amino-acid biosynthesis; L-proline biosynthesis; L-glutamate 5-semialdehyde from L-ornithine: step 1/1.</text>
</comment>
<evidence type="ECO:0000313" key="10">
    <source>
        <dbReference type="EMBL" id="SDG97899.1"/>
    </source>
</evidence>
<gene>
    <name evidence="10" type="ORF">SAMN05421869_101167</name>
</gene>
<dbReference type="InterPro" id="IPR010164">
    <property type="entry name" value="Orn_aminotrans"/>
</dbReference>
<keyword evidence="7 9" id="KW-0663">Pyridoxal phosphate</keyword>
<keyword evidence="6" id="KW-0808">Transferase</keyword>
<name>A0A1G7YNV3_9ACTN</name>
<protein>
    <recommendedName>
        <fullName evidence="3">ornithine aminotransferase</fullName>
        <ecNumber evidence="3">2.6.1.13</ecNumber>
    </recommendedName>
    <alternativeName>
        <fullName evidence="8">Ornithine--oxo-acid aminotransferase</fullName>
    </alternativeName>
</protein>
<evidence type="ECO:0000313" key="11">
    <source>
        <dbReference type="Proteomes" id="UP000199202"/>
    </source>
</evidence>
<keyword evidence="5" id="KW-0641">Proline biosynthesis</keyword>
<dbReference type="PANTHER" id="PTHR11986">
    <property type="entry name" value="AMINOTRANSFERASE CLASS III"/>
    <property type="match status" value="1"/>
</dbReference>
<dbReference type="GO" id="GO:0042802">
    <property type="term" value="F:identical protein binding"/>
    <property type="evidence" value="ECO:0007669"/>
    <property type="project" value="TreeGrafter"/>
</dbReference>
<accession>A0A1G7YNV3</accession>
<dbReference type="EMBL" id="FNDJ01000001">
    <property type="protein sequence ID" value="SDG97899.1"/>
    <property type="molecule type" value="Genomic_DNA"/>
</dbReference>
<dbReference type="EC" id="2.6.1.13" evidence="3"/>
<dbReference type="GO" id="GO:0030170">
    <property type="term" value="F:pyridoxal phosphate binding"/>
    <property type="evidence" value="ECO:0007669"/>
    <property type="project" value="InterPro"/>
</dbReference>
<evidence type="ECO:0000256" key="1">
    <source>
        <dbReference type="ARBA" id="ARBA00001933"/>
    </source>
</evidence>
<dbReference type="GO" id="GO:0004587">
    <property type="term" value="F:ornithine aminotransferase activity"/>
    <property type="evidence" value="ECO:0007669"/>
    <property type="project" value="UniProtKB-EC"/>
</dbReference>
<dbReference type="InterPro" id="IPR049704">
    <property type="entry name" value="Aminotrans_3_PPA_site"/>
</dbReference>
<dbReference type="Pfam" id="PF00202">
    <property type="entry name" value="Aminotran_3"/>
    <property type="match status" value="1"/>
</dbReference>
<evidence type="ECO:0000256" key="3">
    <source>
        <dbReference type="ARBA" id="ARBA00012924"/>
    </source>
</evidence>
<evidence type="ECO:0000256" key="7">
    <source>
        <dbReference type="ARBA" id="ARBA00022898"/>
    </source>
</evidence>
<dbReference type="InterPro" id="IPR015422">
    <property type="entry name" value="PyrdxlP-dep_Trfase_small"/>
</dbReference>
<dbReference type="InterPro" id="IPR005814">
    <property type="entry name" value="Aminotrans_3"/>
</dbReference>
<dbReference type="FunFam" id="3.40.640.10:FF:000011">
    <property type="entry name" value="Ornithine aminotransferase"/>
    <property type="match status" value="1"/>
</dbReference>
<dbReference type="NCBIfam" id="TIGR01885">
    <property type="entry name" value="Orn_aminotrans"/>
    <property type="match status" value="1"/>
</dbReference>
<dbReference type="PROSITE" id="PS00600">
    <property type="entry name" value="AA_TRANSFER_CLASS_3"/>
    <property type="match status" value="1"/>
</dbReference>
<evidence type="ECO:0000256" key="9">
    <source>
        <dbReference type="RuleBase" id="RU003560"/>
    </source>
</evidence>
<sequence length="401" mass="42892">MTSSAELIELSERRSAHNYHPLPVVIHEAHGSWVTDVEGKRYLDCLAGYSSLNFGHGHPKIIEAAQEQLKNLTLTSRAFHHDQFARFCAGLGDLTGKDLVLPMNTGAEAVETAIKVARKWGYQVKGVEPGLANIIVMEGNFHGRTTTIISFSTDSDARDDFGPYTPGFRVVRYGSTEAIREAIDANTVAVLVEPIQGEAGVIVPPDGYLSEVRALCSAERILMIADEIQSGLGRTGQTFACNHEGVVPDIYVLGKALGGGVVPVSAIAADRDVLEVIRPGQHGSTFGGNPLACAVGIAVIDLLNTGEFQARAAKLGEVLHARLRELVGRGVLEVRGRGLWAGIDIDPELATGRQVTEALMERGVLAKDTHGSTIRLAPPIVVPEEDLIWAIDQLGAAISSF</sequence>
<proteinExistence type="inferred from homology"/>
<evidence type="ECO:0000256" key="8">
    <source>
        <dbReference type="ARBA" id="ARBA00030587"/>
    </source>
</evidence>
<evidence type="ECO:0000256" key="4">
    <source>
        <dbReference type="ARBA" id="ARBA00022576"/>
    </source>
</evidence>
<dbReference type="UniPathway" id="UPA00098">
    <property type="reaction ID" value="UER00358"/>
</dbReference>
<evidence type="ECO:0000256" key="5">
    <source>
        <dbReference type="ARBA" id="ARBA00022650"/>
    </source>
</evidence>
<dbReference type="InterPro" id="IPR015421">
    <property type="entry name" value="PyrdxlP-dep_Trfase_major"/>
</dbReference>
<dbReference type="InterPro" id="IPR050103">
    <property type="entry name" value="Class-III_PLP-dep_AT"/>
</dbReference>
<dbReference type="PIRSF" id="PIRSF000521">
    <property type="entry name" value="Transaminase_4ab_Lys_Orn"/>
    <property type="match status" value="1"/>
</dbReference>